<dbReference type="GO" id="GO:0008270">
    <property type="term" value="F:zinc ion binding"/>
    <property type="evidence" value="ECO:0007669"/>
    <property type="project" value="UniProtKB-KW"/>
</dbReference>
<dbReference type="PROSITE" id="PS50158">
    <property type="entry name" value="ZF_CCHC"/>
    <property type="match status" value="1"/>
</dbReference>
<dbReference type="GO" id="GO:0003676">
    <property type="term" value="F:nucleic acid binding"/>
    <property type="evidence" value="ECO:0007669"/>
    <property type="project" value="InterPro"/>
</dbReference>
<keyword evidence="1" id="KW-0863">Zinc-finger</keyword>
<keyword evidence="1" id="KW-0862">Zinc</keyword>
<evidence type="ECO:0000313" key="3">
    <source>
        <dbReference type="EMBL" id="PKY56929.1"/>
    </source>
</evidence>
<dbReference type="SUPFAM" id="SSF57756">
    <property type="entry name" value="Retrovirus zinc finger-like domains"/>
    <property type="match status" value="1"/>
</dbReference>
<organism evidence="3 4">
    <name type="scientific">Rhizophagus irregularis</name>
    <dbReference type="NCBI Taxonomy" id="588596"/>
    <lineage>
        <taxon>Eukaryota</taxon>
        <taxon>Fungi</taxon>
        <taxon>Fungi incertae sedis</taxon>
        <taxon>Mucoromycota</taxon>
        <taxon>Glomeromycotina</taxon>
        <taxon>Glomeromycetes</taxon>
        <taxon>Glomerales</taxon>
        <taxon>Glomeraceae</taxon>
        <taxon>Rhizophagus</taxon>
    </lineage>
</organism>
<dbReference type="EMBL" id="LLXI01002355">
    <property type="protein sequence ID" value="PKY56929.1"/>
    <property type="molecule type" value="Genomic_DNA"/>
</dbReference>
<protein>
    <recommendedName>
        <fullName evidence="2">CCHC-type domain-containing protein</fullName>
    </recommendedName>
</protein>
<dbReference type="Gene3D" id="4.10.60.10">
    <property type="entry name" value="Zinc finger, CCHC-type"/>
    <property type="match status" value="1"/>
</dbReference>
<dbReference type="InterPro" id="IPR001878">
    <property type="entry name" value="Znf_CCHC"/>
</dbReference>
<gene>
    <name evidence="3" type="ORF">RhiirA4_477590</name>
</gene>
<feature type="domain" description="CCHC-type" evidence="2">
    <location>
        <begin position="39"/>
        <end position="54"/>
    </location>
</feature>
<dbReference type="Proteomes" id="UP000234323">
    <property type="component" value="Unassembled WGS sequence"/>
</dbReference>
<keyword evidence="1" id="KW-0479">Metal-binding</keyword>
<reference evidence="3 4" key="1">
    <citation type="submission" date="2015-10" db="EMBL/GenBank/DDBJ databases">
        <title>Genome analyses suggest a sexual origin of heterokaryosis in a supposedly ancient asexual fungus.</title>
        <authorList>
            <person name="Ropars J."/>
            <person name="Sedzielewska K."/>
            <person name="Noel J."/>
            <person name="Charron P."/>
            <person name="Farinelli L."/>
            <person name="Marton T."/>
            <person name="Kruger M."/>
            <person name="Pelin A."/>
            <person name="Brachmann A."/>
            <person name="Corradi N."/>
        </authorList>
    </citation>
    <scope>NUCLEOTIDE SEQUENCE [LARGE SCALE GENOMIC DNA]</scope>
    <source>
        <strain evidence="3 4">A4</strain>
    </source>
</reference>
<accession>A0A2I1HDI2</accession>
<name>A0A2I1HDI2_9GLOM</name>
<feature type="non-terminal residue" evidence="3">
    <location>
        <position position="1"/>
    </location>
</feature>
<proteinExistence type="predicted"/>
<evidence type="ECO:0000313" key="4">
    <source>
        <dbReference type="Proteomes" id="UP000234323"/>
    </source>
</evidence>
<evidence type="ECO:0000256" key="1">
    <source>
        <dbReference type="PROSITE-ProRule" id="PRU00047"/>
    </source>
</evidence>
<sequence>GELPQKKKTKTIRDITNVNDQHSGPVIQDFSNQKRVRHCQKCKKTGHYAPRCPNK</sequence>
<dbReference type="AlphaFoldDB" id="A0A2I1HDI2"/>
<dbReference type="InterPro" id="IPR036875">
    <property type="entry name" value="Znf_CCHC_sf"/>
</dbReference>
<keyword evidence="4" id="KW-1185">Reference proteome</keyword>
<evidence type="ECO:0000259" key="2">
    <source>
        <dbReference type="PROSITE" id="PS50158"/>
    </source>
</evidence>
<comment type="caution">
    <text evidence="3">The sequence shown here is derived from an EMBL/GenBank/DDBJ whole genome shotgun (WGS) entry which is preliminary data.</text>
</comment>